<dbReference type="Pfam" id="PF01925">
    <property type="entry name" value="TauE"/>
    <property type="match status" value="1"/>
</dbReference>
<dbReference type="Proteomes" id="UP000321154">
    <property type="component" value="Unassembled WGS sequence"/>
</dbReference>
<evidence type="ECO:0000256" key="5">
    <source>
        <dbReference type="ARBA" id="ARBA00022692"/>
    </source>
</evidence>
<feature type="transmembrane region" description="Helical" evidence="8">
    <location>
        <begin position="189"/>
        <end position="209"/>
    </location>
</feature>
<feature type="transmembrane region" description="Helical" evidence="8">
    <location>
        <begin position="221"/>
        <end position="239"/>
    </location>
</feature>
<keyword evidence="6 8" id="KW-1133">Transmembrane helix</keyword>
<dbReference type="OrthoDB" id="3872971at2"/>
<comment type="caution">
    <text evidence="10">The sequence shown here is derived from an EMBL/GenBank/DDBJ whole genome shotgun (WGS) entry which is preliminary data.</text>
</comment>
<evidence type="ECO:0000256" key="1">
    <source>
        <dbReference type="ARBA" id="ARBA00004651"/>
    </source>
</evidence>
<reference evidence="9 11" key="1">
    <citation type="submission" date="2019-07" db="EMBL/GenBank/DDBJ databases">
        <title>Whole genome shotgun sequence of Frigoribacterium faeni NBRC 103066.</title>
        <authorList>
            <person name="Hosoyama A."/>
            <person name="Uohara A."/>
            <person name="Ohji S."/>
            <person name="Ichikawa N."/>
        </authorList>
    </citation>
    <scope>NUCLEOTIDE SEQUENCE [LARGE SCALE GENOMIC DNA]</scope>
    <source>
        <strain evidence="9 11">NBRC 103066</strain>
    </source>
</reference>
<dbReference type="InterPro" id="IPR002781">
    <property type="entry name" value="TM_pro_TauE-like"/>
</dbReference>
<evidence type="ECO:0000256" key="3">
    <source>
        <dbReference type="ARBA" id="ARBA00022448"/>
    </source>
</evidence>
<keyword evidence="4 8" id="KW-1003">Cell membrane</keyword>
<evidence type="ECO:0000256" key="2">
    <source>
        <dbReference type="ARBA" id="ARBA00009142"/>
    </source>
</evidence>
<dbReference type="EMBL" id="BJUV01000053">
    <property type="protein sequence ID" value="GEK84718.1"/>
    <property type="molecule type" value="Genomic_DNA"/>
</dbReference>
<evidence type="ECO:0000256" key="7">
    <source>
        <dbReference type="ARBA" id="ARBA00023136"/>
    </source>
</evidence>
<keyword evidence="11" id="KW-1185">Reference proteome</keyword>
<gene>
    <name evidence="10" type="ORF">FB463_000202</name>
    <name evidence="9" type="ORF">FFA01_30270</name>
</gene>
<evidence type="ECO:0000313" key="11">
    <source>
        <dbReference type="Proteomes" id="UP000321154"/>
    </source>
</evidence>
<evidence type="ECO:0000313" key="12">
    <source>
        <dbReference type="Proteomes" id="UP000522688"/>
    </source>
</evidence>
<comment type="subcellular location">
    <subcellularLocation>
        <location evidence="1 8">Cell membrane</location>
        <topology evidence="1 8">Multi-pass membrane protein</topology>
    </subcellularLocation>
</comment>
<evidence type="ECO:0000313" key="10">
    <source>
        <dbReference type="EMBL" id="MBA8811978.1"/>
    </source>
</evidence>
<sequence>MTPLTLGLAAAAIVLGALTQRMAGIGFALTAAPLLVVVLGPEAGVTVGNVLAAALAAVLLAQTWRTVRWKRALLLVGPALVTIPIGAWVVRTAPTGPLTVAVGAVALVAVLVMVFSSRARLLPGRGGAVAAGALGGFMNVTAGVGGPALTVHATSERWPREVFVGTGQVFLLAINLTSLLSKGVPTEPWSVWAGAFVALALGAVIGHRLNRYVSPRVGRALVLTLAAVGSAAAVVRGVLLL</sequence>
<reference evidence="10 12" key="2">
    <citation type="submission" date="2020-07" db="EMBL/GenBank/DDBJ databases">
        <title>Sequencing the genomes of 1000 actinobacteria strains.</title>
        <authorList>
            <person name="Klenk H.-P."/>
        </authorList>
    </citation>
    <scope>NUCLEOTIDE SEQUENCE [LARGE SCALE GENOMIC DNA]</scope>
    <source>
        <strain evidence="10 12">DSM 10309</strain>
    </source>
</reference>
<evidence type="ECO:0000256" key="4">
    <source>
        <dbReference type="ARBA" id="ARBA00022475"/>
    </source>
</evidence>
<keyword evidence="5 8" id="KW-0812">Transmembrane</keyword>
<keyword evidence="7 8" id="KW-0472">Membrane</keyword>
<dbReference type="Proteomes" id="UP000522688">
    <property type="component" value="Unassembled WGS sequence"/>
</dbReference>
<evidence type="ECO:0000256" key="8">
    <source>
        <dbReference type="RuleBase" id="RU363041"/>
    </source>
</evidence>
<keyword evidence="3" id="KW-0813">Transport</keyword>
<dbReference type="PANTHER" id="PTHR30269">
    <property type="entry name" value="TRANSMEMBRANE PROTEIN YFCA"/>
    <property type="match status" value="1"/>
</dbReference>
<name>A0A7W3PHG3_9MICO</name>
<evidence type="ECO:0000256" key="6">
    <source>
        <dbReference type="ARBA" id="ARBA00022989"/>
    </source>
</evidence>
<protein>
    <recommendedName>
        <fullName evidence="8">Probable membrane transporter protein</fullName>
    </recommendedName>
</protein>
<organism evidence="10 12">
    <name type="scientific">Frigoribacterium faeni</name>
    <dbReference type="NCBI Taxonomy" id="145483"/>
    <lineage>
        <taxon>Bacteria</taxon>
        <taxon>Bacillati</taxon>
        <taxon>Actinomycetota</taxon>
        <taxon>Actinomycetes</taxon>
        <taxon>Micrococcales</taxon>
        <taxon>Microbacteriaceae</taxon>
        <taxon>Frigoribacterium</taxon>
    </lineage>
</organism>
<proteinExistence type="inferred from homology"/>
<dbReference type="AlphaFoldDB" id="A0A7W3PHG3"/>
<dbReference type="InterPro" id="IPR052017">
    <property type="entry name" value="TSUP"/>
</dbReference>
<evidence type="ECO:0000313" key="9">
    <source>
        <dbReference type="EMBL" id="GEK84718.1"/>
    </source>
</evidence>
<dbReference type="RefSeq" id="WP_146857032.1">
    <property type="nucleotide sequence ID" value="NZ_BAAAHR010000005.1"/>
</dbReference>
<dbReference type="PANTHER" id="PTHR30269:SF37">
    <property type="entry name" value="MEMBRANE TRANSPORTER PROTEIN"/>
    <property type="match status" value="1"/>
</dbReference>
<dbReference type="EMBL" id="JACGWW010000001">
    <property type="protein sequence ID" value="MBA8811978.1"/>
    <property type="molecule type" value="Genomic_DNA"/>
</dbReference>
<accession>A0A7W3PHG3</accession>
<feature type="transmembrane region" description="Helical" evidence="8">
    <location>
        <begin position="127"/>
        <end position="149"/>
    </location>
</feature>
<feature type="transmembrane region" description="Helical" evidence="8">
    <location>
        <begin position="96"/>
        <end position="115"/>
    </location>
</feature>
<feature type="transmembrane region" description="Helical" evidence="8">
    <location>
        <begin position="43"/>
        <end position="60"/>
    </location>
</feature>
<feature type="transmembrane region" description="Helical" evidence="8">
    <location>
        <begin position="72"/>
        <end position="90"/>
    </location>
</feature>
<comment type="similarity">
    <text evidence="2 8">Belongs to the 4-toluene sulfonate uptake permease (TSUP) (TC 2.A.102) family.</text>
</comment>
<dbReference type="GO" id="GO:0005886">
    <property type="term" value="C:plasma membrane"/>
    <property type="evidence" value="ECO:0007669"/>
    <property type="project" value="UniProtKB-SubCell"/>
</dbReference>